<dbReference type="PRINTS" id="PR00775">
    <property type="entry name" value="HEATSHOCK90"/>
</dbReference>
<evidence type="ECO:0000313" key="5">
    <source>
        <dbReference type="EMBL" id="NIF20893.1"/>
    </source>
</evidence>
<sequence length="617" mass="68719">MEEKAAVSSIVKHQTPVHLQGLMQVFSQHLYSTPIVAIRELVQNAHDAILRRRLEQPDWQQAGRIEVRCRPEIPSISVTDNGSGLTESEIHRFLATVGLSYTRQLRQDEEQNGLIGMFGLGFASSFVLSQQVTVNTTSWQEPAASWCYNSSDGETYTVEATRSQPVGSTVELILKPELAHLASHRHLSAVLGRYCALLKEPVYVGDDEQAINHIQPPWRENASSSIALHPALIQKQQLAFAQRFETRFTPLCVLPVVPDGGSDVRGILWLQDGATYGTSDNRNVSLFLRGMLIDDQARELLPPWAGFVGGVLESSALIPTASREDLQRDASYEATQLAINEALISGLGLLAQKQPEIWRRVLTRHNEALMGAALCDERLFALLQNELLIPTTQGNMPARDLRRDNTITMMLGEDSGFEGMLFRLQQKPVALGDRYAVVPFLRRWAQSHAARLIELGTRAGNEQLFSVQELPEAEEQWWQQQLAQPDEAFVVARFEPDVLPLMLVKDREAELKKRLEEDDADKRMSTAALMLAKQFTQKVTQTQSKILYLNSANPAINAIIQCRKAGQQPSTETLVLLKSLKALLAAQSTDAEEGALTQALHSLGQIIINQTNTLMTR</sequence>
<name>A0ABX0R8U4_9GAMM</name>
<dbReference type="SUPFAM" id="SSF55874">
    <property type="entry name" value="ATPase domain of HSP90 chaperone/DNA topoisomerase II/histidine kinase"/>
    <property type="match status" value="1"/>
</dbReference>
<dbReference type="InterPro" id="IPR001404">
    <property type="entry name" value="Hsp90_fam"/>
</dbReference>
<evidence type="ECO:0000256" key="4">
    <source>
        <dbReference type="ARBA" id="ARBA00023186"/>
    </source>
</evidence>
<dbReference type="InterPro" id="IPR020568">
    <property type="entry name" value="Ribosomal_Su5_D2-typ_SF"/>
</dbReference>
<evidence type="ECO:0000256" key="3">
    <source>
        <dbReference type="ARBA" id="ARBA00022840"/>
    </source>
</evidence>
<keyword evidence="4" id="KW-0143">Chaperone</keyword>
<dbReference type="Pfam" id="PF13589">
    <property type="entry name" value="HATPase_c_3"/>
    <property type="match status" value="1"/>
</dbReference>
<dbReference type="InterPro" id="IPR020575">
    <property type="entry name" value="Hsp90_N"/>
</dbReference>
<proteinExistence type="inferred from homology"/>
<dbReference type="PANTHER" id="PTHR11528">
    <property type="entry name" value="HEAT SHOCK PROTEIN 90 FAMILY MEMBER"/>
    <property type="match status" value="1"/>
</dbReference>
<dbReference type="Proteomes" id="UP001515683">
    <property type="component" value="Unassembled WGS sequence"/>
</dbReference>
<keyword evidence="3" id="KW-0067">ATP-binding</keyword>
<comment type="caution">
    <text evidence="5">The sequence shown here is derived from an EMBL/GenBank/DDBJ whole genome shotgun (WGS) entry which is preliminary data.</text>
</comment>
<keyword evidence="6" id="KW-1185">Reference proteome</keyword>
<reference evidence="5 6" key="1">
    <citation type="journal article" date="2019" name="bioRxiv">
        <title>Bacteria contribute to plant secondary compound degradation in a generalist herbivore system.</title>
        <authorList>
            <person name="Francoeur C.B."/>
            <person name="Khadempour L."/>
            <person name="Moreira-Soto R.D."/>
            <person name="Gotting K."/>
            <person name="Book A.J."/>
            <person name="Pinto-Tomas A.A."/>
            <person name="Keefover-Ring K."/>
            <person name="Currie C.R."/>
        </authorList>
    </citation>
    <scope>NUCLEOTIDE SEQUENCE [LARGE SCALE GENOMIC DNA]</scope>
    <source>
        <strain evidence="5">Acro-835</strain>
    </source>
</reference>
<comment type="similarity">
    <text evidence="1">Belongs to the heat shock protein 90 family.</text>
</comment>
<evidence type="ECO:0000313" key="6">
    <source>
        <dbReference type="Proteomes" id="UP001515683"/>
    </source>
</evidence>
<protein>
    <submittedName>
        <fullName evidence="5">Molecular chaperone HtpG</fullName>
    </submittedName>
</protein>
<dbReference type="PIRSF" id="PIRSF002583">
    <property type="entry name" value="Hsp90"/>
    <property type="match status" value="1"/>
</dbReference>
<dbReference type="EMBL" id="VWXF01000001">
    <property type="protein sequence ID" value="NIF20893.1"/>
    <property type="molecule type" value="Genomic_DNA"/>
</dbReference>
<accession>A0ABX0R8U4</accession>
<dbReference type="InterPro" id="IPR036890">
    <property type="entry name" value="HATPase_C_sf"/>
</dbReference>
<organism evidence="5 6">
    <name type="scientific">Candidatus Pantoea multigeneris</name>
    <dbReference type="NCBI Taxonomy" id="2608357"/>
    <lineage>
        <taxon>Bacteria</taxon>
        <taxon>Pseudomonadati</taxon>
        <taxon>Pseudomonadota</taxon>
        <taxon>Gammaproteobacteria</taxon>
        <taxon>Enterobacterales</taxon>
        <taxon>Erwiniaceae</taxon>
        <taxon>Pantoea</taxon>
    </lineage>
</organism>
<dbReference type="Gene3D" id="3.30.565.10">
    <property type="entry name" value="Histidine kinase-like ATPase, C-terminal domain"/>
    <property type="match status" value="1"/>
</dbReference>
<gene>
    <name evidence="5" type="ORF">F3J40_04600</name>
</gene>
<dbReference type="RefSeq" id="WP_167012756.1">
    <property type="nucleotide sequence ID" value="NZ_VWXF01000001.1"/>
</dbReference>
<dbReference type="Pfam" id="PF00183">
    <property type="entry name" value="HSP90"/>
    <property type="match status" value="1"/>
</dbReference>
<evidence type="ECO:0000256" key="1">
    <source>
        <dbReference type="ARBA" id="ARBA00008239"/>
    </source>
</evidence>
<keyword evidence="2" id="KW-0547">Nucleotide-binding</keyword>
<dbReference type="Gene3D" id="3.30.230.80">
    <property type="match status" value="1"/>
</dbReference>
<evidence type="ECO:0000256" key="2">
    <source>
        <dbReference type="ARBA" id="ARBA00022741"/>
    </source>
</evidence>
<dbReference type="SUPFAM" id="SSF54211">
    <property type="entry name" value="Ribosomal protein S5 domain 2-like"/>
    <property type="match status" value="1"/>
</dbReference>